<reference evidence="1" key="1">
    <citation type="journal article" date="2020" name="Stud. Mycol.">
        <title>101 Dothideomycetes genomes: a test case for predicting lifestyles and emergence of pathogens.</title>
        <authorList>
            <person name="Haridas S."/>
            <person name="Albert R."/>
            <person name="Binder M."/>
            <person name="Bloem J."/>
            <person name="Labutti K."/>
            <person name="Salamov A."/>
            <person name="Andreopoulos B."/>
            <person name="Baker S."/>
            <person name="Barry K."/>
            <person name="Bills G."/>
            <person name="Bluhm B."/>
            <person name="Cannon C."/>
            <person name="Castanera R."/>
            <person name="Culley D."/>
            <person name="Daum C."/>
            <person name="Ezra D."/>
            <person name="Gonzalez J."/>
            <person name="Henrissat B."/>
            <person name="Kuo A."/>
            <person name="Liang C."/>
            <person name="Lipzen A."/>
            <person name="Lutzoni F."/>
            <person name="Magnuson J."/>
            <person name="Mondo S."/>
            <person name="Nolan M."/>
            <person name="Ohm R."/>
            <person name="Pangilinan J."/>
            <person name="Park H.-J."/>
            <person name="Ramirez L."/>
            <person name="Alfaro M."/>
            <person name="Sun H."/>
            <person name="Tritt A."/>
            <person name="Yoshinaga Y."/>
            <person name="Zwiers L.-H."/>
            <person name="Turgeon B."/>
            <person name="Goodwin S."/>
            <person name="Spatafora J."/>
            <person name="Crous P."/>
            <person name="Grigoriev I."/>
        </authorList>
    </citation>
    <scope>NUCLEOTIDE SEQUENCE</scope>
    <source>
        <strain evidence="1">CBS 107.79</strain>
    </source>
</reference>
<name>A0A6A5UT94_9PLEO</name>
<gene>
    <name evidence="1" type="ORF">BU23DRAFT_603713</name>
</gene>
<organism evidence="1 2">
    <name type="scientific">Bimuria novae-zelandiae CBS 107.79</name>
    <dbReference type="NCBI Taxonomy" id="1447943"/>
    <lineage>
        <taxon>Eukaryota</taxon>
        <taxon>Fungi</taxon>
        <taxon>Dikarya</taxon>
        <taxon>Ascomycota</taxon>
        <taxon>Pezizomycotina</taxon>
        <taxon>Dothideomycetes</taxon>
        <taxon>Pleosporomycetidae</taxon>
        <taxon>Pleosporales</taxon>
        <taxon>Massarineae</taxon>
        <taxon>Didymosphaeriaceae</taxon>
        <taxon>Bimuria</taxon>
    </lineage>
</organism>
<dbReference type="EMBL" id="ML976750">
    <property type="protein sequence ID" value="KAF1966126.1"/>
    <property type="molecule type" value="Genomic_DNA"/>
</dbReference>
<evidence type="ECO:0000313" key="2">
    <source>
        <dbReference type="Proteomes" id="UP000800036"/>
    </source>
</evidence>
<sequence length="395" mass="42849">MSGNAPTAFTYGNASSFNRNAVAVAAPESPYAKLYAQALDGLDSPFAQFLKKLHGVSGTVKVGQALGLGSFSVIAEAATEALQMLARDDKYPRFEDGWARALTYRYRPLEEASPTNRADNTVKEVIQQAEDWIKILFEAMCNVQNVYNKPTSIELNMFKSTQLDKKAVEAACRSILITLLHRCVIGFCGLRTSAYATREDKRLTCKDRLLAVVNALKFDKRICKDVMTEDSKVAFLVHAPLAVSKCKKNQEKGNDVKRDLLAEAAAARRKARASSAEDPQVSLSLSSSPVPVVKGNIAISEGLSSILLGPGTSTLASAPPASVSTVSQDMSVLSSSGFAALNKEHASKKRGHNKINGGNTEKTRRTRVKIEKCAEPISIKMEDDDEVVFLTTKQV</sequence>
<dbReference type="Proteomes" id="UP000800036">
    <property type="component" value="Unassembled WGS sequence"/>
</dbReference>
<protein>
    <submittedName>
        <fullName evidence="1">Uncharacterized protein</fullName>
    </submittedName>
</protein>
<dbReference type="OrthoDB" id="3801063at2759"/>
<evidence type="ECO:0000313" key="1">
    <source>
        <dbReference type="EMBL" id="KAF1966126.1"/>
    </source>
</evidence>
<accession>A0A6A5UT94</accession>
<dbReference type="AlphaFoldDB" id="A0A6A5UT94"/>
<proteinExistence type="predicted"/>
<keyword evidence="2" id="KW-1185">Reference proteome</keyword>